<dbReference type="EMBL" id="VXDD01000001">
    <property type="protein sequence ID" value="KAB0304183.1"/>
    <property type="molecule type" value="Genomic_DNA"/>
</dbReference>
<feature type="transmembrane region" description="Helical" evidence="1">
    <location>
        <begin position="219"/>
        <end position="237"/>
    </location>
</feature>
<accession>A0A066V1R1</accession>
<feature type="transmembrane region" description="Helical" evidence="1">
    <location>
        <begin position="150"/>
        <end position="173"/>
    </location>
</feature>
<sequence>MVFSTFQFLVTTLLAVVCARAISLSDGDIPVLAMVIPALWILPQGGVAGLALLASMTVYGLTLPMQPITLSVSAWVLFPLLMVVFSRRSSLSVLVVSGLIVTTLQVGIMVTQSAGKLDGTPWVTVLQTLSIIVIWWAANHLKPASRHSWWSLFLILPLWIADLPYAALVALCVTGIMASMEAMTKLKTFRWNKLLCWTLPTAGFAALVITPSIEVPSPVFVVWLCLLGTAWMTDYIIRTEDNEDIDI</sequence>
<gene>
    <name evidence="2" type="ORF">F2Z80_09635</name>
    <name evidence="3" type="ORF">VFDL14_07250</name>
</gene>
<dbReference type="OrthoDB" id="5829628at2"/>
<proteinExistence type="predicted"/>
<feature type="transmembrane region" description="Helical" evidence="1">
    <location>
        <begin position="31"/>
        <end position="55"/>
    </location>
</feature>
<comment type="caution">
    <text evidence="3">The sequence shown here is derived from an EMBL/GenBank/DDBJ whole genome shotgun (WGS) entry which is preliminary data.</text>
</comment>
<reference evidence="3 4" key="1">
    <citation type="submission" date="2014-02" db="EMBL/GenBank/DDBJ databases">
        <title>Vibrio fortis Dalian14 Genome Sequencing.</title>
        <authorList>
            <person name="Wang Y."/>
            <person name="Song L."/>
            <person name="Liu G."/>
            <person name="Ding J."/>
        </authorList>
    </citation>
    <scope>NUCLEOTIDE SEQUENCE [LARGE SCALE GENOMIC DNA]</scope>
    <source>
        <strain evidence="3 4">Dalian14</strain>
    </source>
</reference>
<keyword evidence="4" id="KW-1185">Reference proteome</keyword>
<evidence type="ECO:0000313" key="5">
    <source>
        <dbReference type="Proteomes" id="UP000326687"/>
    </source>
</evidence>
<dbReference type="EMBL" id="JFFR01000002">
    <property type="protein sequence ID" value="KDN30513.1"/>
    <property type="molecule type" value="Genomic_DNA"/>
</dbReference>
<organism evidence="3 4">
    <name type="scientific">Vibrio fortis</name>
    <dbReference type="NCBI Taxonomy" id="212667"/>
    <lineage>
        <taxon>Bacteria</taxon>
        <taxon>Pseudomonadati</taxon>
        <taxon>Pseudomonadota</taxon>
        <taxon>Gammaproteobacteria</taxon>
        <taxon>Vibrionales</taxon>
        <taxon>Vibrionaceae</taxon>
        <taxon>Vibrio</taxon>
    </lineage>
</organism>
<reference evidence="2 5" key="2">
    <citation type="submission" date="2019-09" db="EMBL/GenBank/DDBJ databases">
        <title>Vibrio Fortis S7-72.</title>
        <authorList>
            <person name="Das S.K."/>
        </authorList>
    </citation>
    <scope>NUCLEOTIDE SEQUENCE [LARGE SCALE GENOMIC DNA]</scope>
    <source>
        <strain evidence="2 5">S7-72</strain>
    </source>
</reference>
<protein>
    <submittedName>
        <fullName evidence="3">Membrane protein</fullName>
    </submittedName>
</protein>
<feature type="transmembrane region" description="Helical" evidence="1">
    <location>
        <begin position="194"/>
        <end position="213"/>
    </location>
</feature>
<evidence type="ECO:0000313" key="2">
    <source>
        <dbReference type="EMBL" id="KAB0304183.1"/>
    </source>
</evidence>
<evidence type="ECO:0000256" key="1">
    <source>
        <dbReference type="SAM" id="Phobius"/>
    </source>
</evidence>
<keyword evidence="1" id="KW-0812">Transmembrane</keyword>
<dbReference type="Proteomes" id="UP000027219">
    <property type="component" value="Unassembled WGS sequence"/>
</dbReference>
<evidence type="ECO:0000313" key="3">
    <source>
        <dbReference type="EMBL" id="KDN30513.1"/>
    </source>
</evidence>
<dbReference type="AlphaFoldDB" id="A0A066V1R1"/>
<feature type="transmembrane region" description="Helical" evidence="1">
    <location>
        <begin position="91"/>
        <end position="110"/>
    </location>
</feature>
<keyword evidence="1" id="KW-0472">Membrane</keyword>
<keyword evidence="1" id="KW-1133">Transmembrane helix</keyword>
<evidence type="ECO:0000313" key="4">
    <source>
        <dbReference type="Proteomes" id="UP000027219"/>
    </source>
</evidence>
<dbReference type="Proteomes" id="UP000326687">
    <property type="component" value="Unassembled WGS sequence"/>
</dbReference>
<name>A0A066V1R1_9VIBR</name>
<feature type="transmembrane region" description="Helical" evidence="1">
    <location>
        <begin position="67"/>
        <end position="85"/>
    </location>
</feature>
<dbReference type="RefSeq" id="WP_032549572.1">
    <property type="nucleotide sequence ID" value="NZ_BTGL01000004.1"/>
</dbReference>